<dbReference type="Proteomes" id="UP000054498">
    <property type="component" value="Unassembled WGS sequence"/>
</dbReference>
<sequence>MALSGVKGFDEHESAVENLYFNKEDERILRKILGKVKNQAEQDETAKAQHAAADEAALRQILAKYSVADHDIKALLHWKHATY</sequence>
<organism evidence="1 2">
    <name type="scientific">Monoraphidium neglectum</name>
    <dbReference type="NCBI Taxonomy" id="145388"/>
    <lineage>
        <taxon>Eukaryota</taxon>
        <taxon>Viridiplantae</taxon>
        <taxon>Chlorophyta</taxon>
        <taxon>core chlorophytes</taxon>
        <taxon>Chlorophyceae</taxon>
        <taxon>CS clade</taxon>
        <taxon>Sphaeropleales</taxon>
        <taxon>Selenastraceae</taxon>
        <taxon>Monoraphidium</taxon>
    </lineage>
</organism>
<dbReference type="RefSeq" id="XP_013899651.1">
    <property type="nucleotide sequence ID" value="XM_014044197.1"/>
</dbReference>
<dbReference type="OrthoDB" id="301837at2759"/>
<evidence type="ECO:0000313" key="2">
    <source>
        <dbReference type="Proteomes" id="UP000054498"/>
    </source>
</evidence>
<evidence type="ECO:0000313" key="1">
    <source>
        <dbReference type="EMBL" id="KIZ00632.1"/>
    </source>
</evidence>
<reference evidence="1 2" key="1">
    <citation type="journal article" date="2013" name="BMC Genomics">
        <title>Reconstruction of the lipid metabolism for the microalga Monoraphidium neglectum from its genome sequence reveals characteristics suitable for biofuel production.</title>
        <authorList>
            <person name="Bogen C."/>
            <person name="Al-Dilaimi A."/>
            <person name="Albersmeier A."/>
            <person name="Wichmann J."/>
            <person name="Grundmann M."/>
            <person name="Rupp O."/>
            <person name="Lauersen K.J."/>
            <person name="Blifernez-Klassen O."/>
            <person name="Kalinowski J."/>
            <person name="Goesmann A."/>
            <person name="Mussgnug J.H."/>
            <person name="Kruse O."/>
        </authorList>
    </citation>
    <scope>NUCLEOTIDE SEQUENCE [LARGE SCALE GENOMIC DNA]</scope>
    <source>
        <strain evidence="1 2">SAG 48.87</strain>
    </source>
</reference>
<accession>A0A0D2MJ45</accession>
<dbReference type="EMBL" id="KK101505">
    <property type="protein sequence ID" value="KIZ00632.1"/>
    <property type="molecule type" value="Genomic_DNA"/>
</dbReference>
<proteinExistence type="predicted"/>
<dbReference type="AlphaFoldDB" id="A0A0D2MJ45"/>
<gene>
    <name evidence="1" type="ORF">MNEG_7329</name>
</gene>
<dbReference type="GeneID" id="25740205"/>
<name>A0A0D2MJ45_9CHLO</name>
<protein>
    <submittedName>
        <fullName evidence="1">Uncharacterized protein</fullName>
    </submittedName>
</protein>
<dbReference type="KEGG" id="mng:MNEG_7329"/>
<dbReference type="STRING" id="145388.A0A0D2MJ45"/>
<keyword evidence="2" id="KW-1185">Reference proteome</keyword>